<keyword evidence="5" id="KW-0460">Magnesium</keyword>
<sequence>MSVPSPIPAATLVLFRETEGQAPELLIVERAEQMSFAAGALVFPGGRVDPGDHAIAADSTLVSGAEAIDAEDAAARVAAIRETIEESGLAVGIYPLPDAAATEALRATIHAGGDFAAVLRDGGWRIDLDALVPFARWCPNFRETRSFDTRFYVARLPAGAPEAQVDATENVRLFWAPAQAVLDMADRGEARIIFPTRRNLERLALFADFEAARDHAAAIPVQLIQPWVEERDGAAMLCIPEGLGYPVTFQPMTEVRRG</sequence>
<dbReference type="InterPro" id="IPR000086">
    <property type="entry name" value="NUDIX_hydrolase_dom"/>
</dbReference>
<evidence type="ECO:0000259" key="7">
    <source>
        <dbReference type="PROSITE" id="PS51462"/>
    </source>
</evidence>
<dbReference type="InterPro" id="IPR039121">
    <property type="entry name" value="NUDT19"/>
</dbReference>
<proteinExistence type="predicted"/>
<evidence type="ECO:0000313" key="9">
    <source>
        <dbReference type="Proteomes" id="UP000286100"/>
    </source>
</evidence>
<feature type="domain" description="Nudix hydrolase" evidence="7">
    <location>
        <begin position="5"/>
        <end position="198"/>
    </location>
</feature>
<dbReference type="CDD" id="cd18870">
    <property type="entry name" value="NUDIX_AcylCoAdiphos_Nudt19"/>
    <property type="match status" value="1"/>
</dbReference>
<dbReference type="RefSeq" id="WP_119759784.1">
    <property type="nucleotide sequence ID" value="NZ_QYUM01000002.1"/>
</dbReference>
<keyword evidence="6" id="KW-0464">Manganese</keyword>
<accession>A0A418WQI3</accession>
<evidence type="ECO:0000256" key="4">
    <source>
        <dbReference type="ARBA" id="ARBA00022801"/>
    </source>
</evidence>
<dbReference type="PANTHER" id="PTHR12318">
    <property type="entry name" value="TESTOSTERONE-REGULATED PROTEIN RP2"/>
    <property type="match status" value="1"/>
</dbReference>
<evidence type="ECO:0000313" key="8">
    <source>
        <dbReference type="EMBL" id="RJF93507.1"/>
    </source>
</evidence>
<protein>
    <submittedName>
        <fullName evidence="8">NUDIX hydrolase</fullName>
    </submittedName>
</protein>
<gene>
    <name evidence="8" type="ORF">D3876_04080</name>
</gene>
<comment type="cofactor">
    <cofactor evidence="1">
        <name>Mn(2+)</name>
        <dbReference type="ChEBI" id="CHEBI:29035"/>
    </cofactor>
</comment>
<dbReference type="EMBL" id="QYUM01000002">
    <property type="protein sequence ID" value="RJF93507.1"/>
    <property type="molecule type" value="Genomic_DNA"/>
</dbReference>
<dbReference type="InterPro" id="IPR015797">
    <property type="entry name" value="NUDIX_hydrolase-like_dom_sf"/>
</dbReference>
<dbReference type="AlphaFoldDB" id="A0A418WQI3"/>
<dbReference type="PROSITE" id="PS51462">
    <property type="entry name" value="NUDIX"/>
    <property type="match status" value="1"/>
</dbReference>
<dbReference type="GO" id="GO:0016818">
    <property type="term" value="F:hydrolase activity, acting on acid anhydrides, in phosphorus-containing anhydrides"/>
    <property type="evidence" value="ECO:0007669"/>
    <property type="project" value="InterPro"/>
</dbReference>
<dbReference type="Gene3D" id="3.90.79.10">
    <property type="entry name" value="Nucleoside Triphosphate Pyrophosphohydrolase"/>
    <property type="match status" value="1"/>
</dbReference>
<dbReference type="OrthoDB" id="7183442at2"/>
<comment type="caution">
    <text evidence="8">The sequence shown here is derived from an EMBL/GenBank/DDBJ whole genome shotgun (WGS) entry which is preliminary data.</text>
</comment>
<dbReference type="GO" id="GO:0046872">
    <property type="term" value="F:metal ion binding"/>
    <property type="evidence" value="ECO:0007669"/>
    <property type="project" value="UniProtKB-KW"/>
</dbReference>
<keyword evidence="4 8" id="KW-0378">Hydrolase</keyword>
<evidence type="ECO:0000256" key="5">
    <source>
        <dbReference type="ARBA" id="ARBA00022842"/>
    </source>
</evidence>
<evidence type="ECO:0000256" key="2">
    <source>
        <dbReference type="ARBA" id="ARBA00001946"/>
    </source>
</evidence>
<name>A0A418WQI3_9SPHN</name>
<dbReference type="Proteomes" id="UP000286100">
    <property type="component" value="Unassembled WGS sequence"/>
</dbReference>
<evidence type="ECO:0000256" key="6">
    <source>
        <dbReference type="ARBA" id="ARBA00023211"/>
    </source>
</evidence>
<evidence type="ECO:0000256" key="1">
    <source>
        <dbReference type="ARBA" id="ARBA00001936"/>
    </source>
</evidence>
<reference evidence="8 9" key="1">
    <citation type="submission" date="2018-09" db="EMBL/GenBank/DDBJ databases">
        <authorList>
            <person name="Zhu H."/>
        </authorList>
    </citation>
    <scope>NUCLEOTIDE SEQUENCE [LARGE SCALE GENOMIC DNA]</scope>
    <source>
        <strain evidence="8 9">K2R01-6</strain>
    </source>
</reference>
<dbReference type="PANTHER" id="PTHR12318:SF0">
    <property type="entry name" value="ACYL-COENZYME A DIPHOSPHATASE NUDT19"/>
    <property type="match status" value="1"/>
</dbReference>
<keyword evidence="9" id="KW-1185">Reference proteome</keyword>
<dbReference type="SUPFAM" id="SSF55811">
    <property type="entry name" value="Nudix"/>
    <property type="match status" value="1"/>
</dbReference>
<evidence type="ECO:0000256" key="3">
    <source>
        <dbReference type="ARBA" id="ARBA00022723"/>
    </source>
</evidence>
<comment type="cofactor">
    <cofactor evidence="2">
        <name>Mg(2+)</name>
        <dbReference type="ChEBI" id="CHEBI:18420"/>
    </cofactor>
</comment>
<keyword evidence="3" id="KW-0479">Metal-binding</keyword>
<organism evidence="8 9">
    <name type="scientific">Sphingomonas cavernae</name>
    <dbReference type="NCBI Taxonomy" id="2320861"/>
    <lineage>
        <taxon>Bacteria</taxon>
        <taxon>Pseudomonadati</taxon>
        <taxon>Pseudomonadota</taxon>
        <taxon>Alphaproteobacteria</taxon>
        <taxon>Sphingomonadales</taxon>
        <taxon>Sphingomonadaceae</taxon>
        <taxon>Sphingomonas</taxon>
    </lineage>
</organism>